<dbReference type="EMBL" id="QROF01000003">
    <property type="protein sequence ID" value="RHL06246.1"/>
    <property type="molecule type" value="Genomic_DNA"/>
</dbReference>
<reference evidence="2 3" key="1">
    <citation type="submission" date="2018-08" db="EMBL/GenBank/DDBJ databases">
        <title>A genome reference for cultivated species of the human gut microbiota.</title>
        <authorList>
            <person name="Zou Y."/>
            <person name="Xue W."/>
            <person name="Luo G."/>
        </authorList>
    </citation>
    <scope>NUCLEOTIDE SEQUENCE [LARGE SCALE GENOMIC DNA]</scope>
    <source>
        <strain evidence="2 3">AF39-14AC</strain>
    </source>
</reference>
<dbReference type="NCBIfam" id="TIGR01764">
    <property type="entry name" value="excise"/>
    <property type="match status" value="1"/>
</dbReference>
<dbReference type="Pfam" id="PF12728">
    <property type="entry name" value="HTH_17"/>
    <property type="match status" value="1"/>
</dbReference>
<feature type="domain" description="Helix-turn-helix" evidence="1">
    <location>
        <begin position="10"/>
        <end position="57"/>
    </location>
</feature>
<proteinExistence type="predicted"/>
<dbReference type="SUPFAM" id="SSF46955">
    <property type="entry name" value="Putative DNA-binding domain"/>
    <property type="match status" value="1"/>
</dbReference>
<dbReference type="Proteomes" id="UP000286181">
    <property type="component" value="Unassembled WGS sequence"/>
</dbReference>
<dbReference type="InterPro" id="IPR041657">
    <property type="entry name" value="HTH_17"/>
</dbReference>
<dbReference type="RefSeq" id="WP_118371776.1">
    <property type="nucleotide sequence ID" value="NZ_QROF01000003.1"/>
</dbReference>
<organism evidence="2 3">
    <name type="scientific">Agathobacter rectalis</name>
    <dbReference type="NCBI Taxonomy" id="39491"/>
    <lineage>
        <taxon>Bacteria</taxon>
        <taxon>Bacillati</taxon>
        <taxon>Bacillota</taxon>
        <taxon>Clostridia</taxon>
        <taxon>Lachnospirales</taxon>
        <taxon>Lachnospiraceae</taxon>
        <taxon>Agathobacter</taxon>
    </lineage>
</organism>
<dbReference type="GO" id="GO:0003677">
    <property type="term" value="F:DNA binding"/>
    <property type="evidence" value="ECO:0007669"/>
    <property type="project" value="UniProtKB-KW"/>
</dbReference>
<sequence>MDQLQGKWIGLDEAAEYLGIKPVTLRKWIKEGKDVPAHKIGRLWKFKCSELDEWVKGGKSIIE</sequence>
<dbReference type="AlphaFoldDB" id="A0A415IF17"/>
<dbReference type="InterPro" id="IPR009061">
    <property type="entry name" value="DNA-bd_dom_put_sf"/>
</dbReference>
<evidence type="ECO:0000313" key="2">
    <source>
        <dbReference type="EMBL" id="RHL06246.1"/>
    </source>
</evidence>
<name>A0A415IF17_9FIRM</name>
<dbReference type="InterPro" id="IPR010093">
    <property type="entry name" value="SinI_DNA-bd"/>
</dbReference>
<dbReference type="InterPro" id="IPR036388">
    <property type="entry name" value="WH-like_DNA-bd_sf"/>
</dbReference>
<evidence type="ECO:0000259" key="1">
    <source>
        <dbReference type="Pfam" id="PF12728"/>
    </source>
</evidence>
<keyword evidence="2" id="KW-0238">DNA-binding</keyword>
<gene>
    <name evidence="2" type="ORF">DW038_04970</name>
</gene>
<accession>A0A415IF17</accession>
<comment type="caution">
    <text evidence="2">The sequence shown here is derived from an EMBL/GenBank/DDBJ whole genome shotgun (WGS) entry which is preliminary data.</text>
</comment>
<evidence type="ECO:0000313" key="3">
    <source>
        <dbReference type="Proteomes" id="UP000286181"/>
    </source>
</evidence>
<protein>
    <submittedName>
        <fullName evidence="2">DNA-binding protein</fullName>
    </submittedName>
</protein>
<dbReference type="Gene3D" id="1.10.10.10">
    <property type="entry name" value="Winged helix-like DNA-binding domain superfamily/Winged helix DNA-binding domain"/>
    <property type="match status" value="1"/>
</dbReference>